<gene>
    <name evidence="1" type="ORF">SARC_12858</name>
</gene>
<evidence type="ECO:0000313" key="2">
    <source>
        <dbReference type="Proteomes" id="UP000054560"/>
    </source>
</evidence>
<feature type="non-terminal residue" evidence="1">
    <location>
        <position position="1"/>
    </location>
</feature>
<dbReference type="Gene3D" id="2.130.10.30">
    <property type="entry name" value="Regulator of chromosome condensation 1/beta-lactamase-inhibitor protein II"/>
    <property type="match status" value="1"/>
</dbReference>
<dbReference type="GeneID" id="25913362"/>
<protein>
    <submittedName>
        <fullName evidence="1">Uncharacterized protein</fullName>
    </submittedName>
</protein>
<dbReference type="AlphaFoldDB" id="A0A0L0FCW7"/>
<dbReference type="InterPro" id="IPR009091">
    <property type="entry name" value="RCC1/BLIP-II"/>
</dbReference>
<dbReference type="Proteomes" id="UP000054560">
    <property type="component" value="Unassembled WGS sequence"/>
</dbReference>
<evidence type="ECO:0000313" key="1">
    <source>
        <dbReference type="EMBL" id="KNC74599.1"/>
    </source>
</evidence>
<sequence length="166" mass="18380">TPHHIIWIHLDVADEFEPPTAKKFKSQHNAARSYEPATLQPDDVMIVDISAGRTHSVAVDSMGRAWGFGSSKYGQLGQIAQKTIHPHMQAQSDRNLDLTQPEIRVDAQLKVSSTADNTDTTDTPRVFEFAGVFKKVQKAICGAWNTVLLMRSGEECTSEKRLCDTG</sequence>
<proteinExistence type="predicted"/>
<dbReference type="OrthoDB" id="5370059at2759"/>
<dbReference type="SUPFAM" id="SSF50985">
    <property type="entry name" value="RCC1/BLIP-II"/>
    <property type="match status" value="1"/>
</dbReference>
<dbReference type="Pfam" id="PF13540">
    <property type="entry name" value="RCC1_2"/>
    <property type="match status" value="1"/>
</dbReference>
<dbReference type="EMBL" id="KQ244253">
    <property type="protein sequence ID" value="KNC74599.1"/>
    <property type="molecule type" value="Genomic_DNA"/>
</dbReference>
<name>A0A0L0FCW7_9EUKA</name>
<keyword evidence="2" id="KW-1185">Reference proteome</keyword>
<accession>A0A0L0FCW7</accession>
<organism evidence="1 2">
    <name type="scientific">Sphaeroforma arctica JP610</name>
    <dbReference type="NCBI Taxonomy" id="667725"/>
    <lineage>
        <taxon>Eukaryota</taxon>
        <taxon>Ichthyosporea</taxon>
        <taxon>Ichthyophonida</taxon>
        <taxon>Sphaeroforma</taxon>
    </lineage>
</organism>
<reference evidence="1 2" key="1">
    <citation type="submission" date="2011-02" db="EMBL/GenBank/DDBJ databases">
        <title>The Genome Sequence of Sphaeroforma arctica JP610.</title>
        <authorList>
            <consortium name="The Broad Institute Genome Sequencing Platform"/>
            <person name="Russ C."/>
            <person name="Cuomo C."/>
            <person name="Young S.K."/>
            <person name="Zeng Q."/>
            <person name="Gargeya S."/>
            <person name="Alvarado L."/>
            <person name="Berlin A."/>
            <person name="Chapman S.B."/>
            <person name="Chen Z."/>
            <person name="Freedman E."/>
            <person name="Gellesch M."/>
            <person name="Goldberg J."/>
            <person name="Griggs A."/>
            <person name="Gujja S."/>
            <person name="Heilman E."/>
            <person name="Heiman D."/>
            <person name="Howarth C."/>
            <person name="Mehta T."/>
            <person name="Neiman D."/>
            <person name="Pearson M."/>
            <person name="Roberts A."/>
            <person name="Saif S."/>
            <person name="Shea T."/>
            <person name="Shenoy N."/>
            <person name="Sisk P."/>
            <person name="Stolte C."/>
            <person name="Sykes S."/>
            <person name="White J."/>
            <person name="Yandava C."/>
            <person name="Burger G."/>
            <person name="Gray M.W."/>
            <person name="Holland P.W.H."/>
            <person name="King N."/>
            <person name="Lang F.B.F."/>
            <person name="Roger A.J."/>
            <person name="Ruiz-Trillo I."/>
            <person name="Haas B."/>
            <person name="Nusbaum C."/>
            <person name="Birren B."/>
        </authorList>
    </citation>
    <scope>NUCLEOTIDE SEQUENCE [LARGE SCALE GENOMIC DNA]</scope>
    <source>
        <strain evidence="1 2">JP610</strain>
    </source>
</reference>
<dbReference type="RefSeq" id="XP_014148501.1">
    <property type="nucleotide sequence ID" value="XM_014293026.1"/>
</dbReference>